<protein>
    <submittedName>
        <fullName evidence="3">Uncharacterized protein LOC111168510 isoform X1</fullName>
    </submittedName>
</protein>
<dbReference type="InParanoid" id="A0A2Y9M733"/>
<dbReference type="Proteomes" id="UP000248483">
    <property type="component" value="Unplaced"/>
</dbReference>
<gene>
    <name evidence="3" type="primary">LOC111168510</name>
</gene>
<accession>A0A2Y9M733</accession>
<evidence type="ECO:0000256" key="1">
    <source>
        <dbReference type="SAM" id="Phobius"/>
    </source>
</evidence>
<dbReference type="KEGG" id="dle:111168510"/>
<evidence type="ECO:0000313" key="2">
    <source>
        <dbReference type="Proteomes" id="UP000248483"/>
    </source>
</evidence>
<sequence length="190" mass="21053">MMTLKVSWFPNHPVGENGAKLESLSQPGPSATGLAQESRRVRRQPLCAPVPTVLGRFLLFSAGITPSTSGSGTLLLKDFPWAAAQTSLLLLLGLLLAALGFIWKLRQEKERERWTKEKFQRKLRKFCASLSCVYDLRPSHVPFISRGFFVLLQAGEKPRKWMIGEQLGPILASGCLILMASGPGLHKRRS</sequence>
<proteinExistence type="predicted"/>
<keyword evidence="1" id="KW-0472">Membrane</keyword>
<keyword evidence="2" id="KW-1185">Reference proteome</keyword>
<reference evidence="3" key="1">
    <citation type="submission" date="2025-08" db="UniProtKB">
        <authorList>
            <consortium name="RefSeq"/>
        </authorList>
    </citation>
    <scope>IDENTIFICATION</scope>
    <source>
        <tissue evidence="3">Blood</tissue>
    </source>
</reference>
<dbReference type="RefSeq" id="XP_022417964.1">
    <property type="nucleotide sequence ID" value="XM_022562256.2"/>
</dbReference>
<dbReference type="AlphaFoldDB" id="A0A2Y9M733"/>
<organism evidence="2 3">
    <name type="scientific">Delphinapterus leucas</name>
    <name type="common">Beluga whale</name>
    <dbReference type="NCBI Taxonomy" id="9749"/>
    <lineage>
        <taxon>Eukaryota</taxon>
        <taxon>Metazoa</taxon>
        <taxon>Chordata</taxon>
        <taxon>Craniata</taxon>
        <taxon>Vertebrata</taxon>
        <taxon>Euteleostomi</taxon>
        <taxon>Mammalia</taxon>
        <taxon>Eutheria</taxon>
        <taxon>Laurasiatheria</taxon>
        <taxon>Artiodactyla</taxon>
        <taxon>Whippomorpha</taxon>
        <taxon>Cetacea</taxon>
        <taxon>Odontoceti</taxon>
        <taxon>Monodontidae</taxon>
        <taxon>Delphinapterus</taxon>
    </lineage>
</organism>
<dbReference type="GeneID" id="111168510"/>
<name>A0A2Y9M733_DELLE</name>
<evidence type="ECO:0000313" key="3">
    <source>
        <dbReference type="RefSeq" id="XP_022417964.1"/>
    </source>
</evidence>
<feature type="transmembrane region" description="Helical" evidence="1">
    <location>
        <begin position="84"/>
        <end position="103"/>
    </location>
</feature>
<keyword evidence="1" id="KW-1133">Transmembrane helix</keyword>
<keyword evidence="1" id="KW-0812">Transmembrane</keyword>